<evidence type="ECO:0000313" key="1">
    <source>
        <dbReference type="EMBL" id="MBD2567930.1"/>
    </source>
</evidence>
<dbReference type="RefSeq" id="WP_190713361.1">
    <property type="nucleotide sequence ID" value="NZ_JACJST010000006.1"/>
</dbReference>
<reference evidence="1 2" key="1">
    <citation type="journal article" date="2020" name="ISME J.">
        <title>Comparative genomics reveals insights into cyanobacterial evolution and habitat adaptation.</title>
        <authorList>
            <person name="Chen M.Y."/>
            <person name="Teng W.K."/>
            <person name="Zhao L."/>
            <person name="Hu C.X."/>
            <person name="Zhou Y.K."/>
            <person name="Han B.P."/>
            <person name="Song L.R."/>
            <person name="Shu W.S."/>
        </authorList>
    </citation>
    <scope>NUCLEOTIDE SEQUENCE [LARGE SCALE GENOMIC DNA]</scope>
    <source>
        <strain evidence="1 2">FACHB-196</strain>
    </source>
</reference>
<evidence type="ECO:0000313" key="2">
    <source>
        <dbReference type="Proteomes" id="UP000640531"/>
    </source>
</evidence>
<comment type="caution">
    <text evidence="1">The sequence shown here is derived from an EMBL/GenBank/DDBJ whole genome shotgun (WGS) entry which is preliminary data.</text>
</comment>
<accession>A0ABR8FDH8</accession>
<dbReference type="InterPro" id="IPR037479">
    <property type="entry name" value="Tauto_MSAD"/>
</dbReference>
<proteinExistence type="predicted"/>
<sequence length="128" mass="15147">MTQVKVYGIRDYLNPIKQQLSDAIHSCVMEALQYPVDKRFHRFFPLDKLDFYYPSARSDKYTIIEFSMFEGRSVEAKKQLIRLLFERLQPLGISSQDLEITIFETPKHNWGFRGLPGDEHELNYKVDV</sequence>
<organism evidence="1 2">
    <name type="scientific">Anabaena lutea FACHB-196</name>
    <dbReference type="NCBI Taxonomy" id="2692881"/>
    <lineage>
        <taxon>Bacteria</taxon>
        <taxon>Bacillati</taxon>
        <taxon>Cyanobacteriota</taxon>
        <taxon>Cyanophyceae</taxon>
        <taxon>Nostocales</taxon>
        <taxon>Nostocaceae</taxon>
        <taxon>Anabaena</taxon>
    </lineage>
</organism>
<dbReference type="EMBL" id="JACJST010000006">
    <property type="protein sequence ID" value="MBD2567930.1"/>
    <property type="molecule type" value="Genomic_DNA"/>
</dbReference>
<keyword evidence="2" id="KW-1185">Reference proteome</keyword>
<dbReference type="InterPro" id="IPR014347">
    <property type="entry name" value="Tautomerase/MIF_sf"/>
</dbReference>
<gene>
    <name evidence="1" type="ORF">H6G59_08415</name>
</gene>
<dbReference type="Proteomes" id="UP000640531">
    <property type="component" value="Unassembled WGS sequence"/>
</dbReference>
<dbReference type="Pfam" id="PF14552">
    <property type="entry name" value="Tautomerase_2"/>
    <property type="match status" value="1"/>
</dbReference>
<dbReference type="SUPFAM" id="SSF55331">
    <property type="entry name" value="Tautomerase/MIF"/>
    <property type="match status" value="1"/>
</dbReference>
<dbReference type="PANTHER" id="PTHR38460:SF1">
    <property type="entry name" value="TAUTOMERASE YOLI-RELATED"/>
    <property type="match status" value="1"/>
</dbReference>
<dbReference type="Gene3D" id="3.30.429.10">
    <property type="entry name" value="Macrophage Migration Inhibitory Factor"/>
    <property type="match status" value="1"/>
</dbReference>
<name>A0ABR8FDH8_9NOST</name>
<protein>
    <submittedName>
        <fullName evidence="1">Tautomerase family protein</fullName>
    </submittedName>
</protein>
<dbReference type="PANTHER" id="PTHR38460">
    <property type="entry name" value="TAUTOMERASE YOLI-RELATED"/>
    <property type="match status" value="1"/>
</dbReference>